<dbReference type="FunFam" id="2.60.40.640:FF:000009">
    <property type="entry name" value="Down syndrome critical region protein 3"/>
    <property type="match status" value="1"/>
</dbReference>
<organism evidence="7 8">
    <name type="scientific">Ignelater luminosus</name>
    <name type="common">Cucubano</name>
    <name type="synonym">Pyrophorus luminosus</name>
    <dbReference type="NCBI Taxonomy" id="2038154"/>
    <lineage>
        <taxon>Eukaryota</taxon>
        <taxon>Metazoa</taxon>
        <taxon>Ecdysozoa</taxon>
        <taxon>Arthropoda</taxon>
        <taxon>Hexapoda</taxon>
        <taxon>Insecta</taxon>
        <taxon>Pterygota</taxon>
        <taxon>Neoptera</taxon>
        <taxon>Endopterygota</taxon>
        <taxon>Coleoptera</taxon>
        <taxon>Polyphaga</taxon>
        <taxon>Elateriformia</taxon>
        <taxon>Elateroidea</taxon>
        <taxon>Elateridae</taxon>
        <taxon>Agrypninae</taxon>
        <taxon>Pyrophorini</taxon>
        <taxon>Ignelater</taxon>
    </lineage>
</organism>
<evidence type="ECO:0000256" key="5">
    <source>
        <dbReference type="ARBA" id="ARBA00093280"/>
    </source>
</evidence>
<name>A0A8K0D6I9_IGNLU</name>
<dbReference type="AlphaFoldDB" id="A0A8K0D6I9"/>
<dbReference type="EMBL" id="VTPC01002218">
    <property type="protein sequence ID" value="KAF2900410.1"/>
    <property type="molecule type" value="Genomic_DNA"/>
</dbReference>
<keyword evidence="3" id="KW-0967">Endosome</keyword>
<dbReference type="PANTHER" id="PTHR12233">
    <property type="entry name" value="VACUOLAR PROTEIN SORTING 26 RELATED"/>
    <property type="match status" value="1"/>
</dbReference>
<evidence type="ECO:0000313" key="7">
    <source>
        <dbReference type="EMBL" id="KAF2900410.1"/>
    </source>
</evidence>
<dbReference type="Pfam" id="PF03643">
    <property type="entry name" value="Vps26"/>
    <property type="match status" value="1"/>
</dbReference>
<dbReference type="Gene3D" id="2.60.40.640">
    <property type="match status" value="2"/>
</dbReference>
<comment type="function">
    <text evidence="5">Component of the commander complex that is essential for endosomal recycling of transmembrane cargos; the commander complex is composed of the CCC subcomplex and the retriever subcomplex. Component of the retriever complex, which is a heterotrimeric complex related to retromer cargo-selective complex (CSC) and essential for retromer-independent retrieval and recycling of numerous cargos such as integrin alpha-5/beta-1 (ITGA5:ITGB1). The recruitment of the retriever complex to the endosomal membrane involves CCC and WASH complexes. In the endosomes, drives the retriever and recycling of NxxY-motif-containing cargo proteins by coupling to SNX17, a cargo essential for the homeostatic maintenance of numerous cell surface proteins associated with processes that include cell migration, cell adhesion, nutrient supply and cell signaling.</text>
</comment>
<comment type="subcellular location">
    <subcellularLocation>
        <location evidence="1">Endosome</location>
    </subcellularLocation>
</comment>
<sequence>MSITLDIHLRKPDKVYHEGENITGTIVINTPTDFKHDGISLSMEGAVNLQISSKNVGIIEAFYNAVKPIQLLNVHCEVSAPGRIPAGKTEIPFDLPLQARPNKTLYETYHGVFINISYGLRCDIKRSFLSKDLQKAQQFFVQYVPRPLEPFRSINFTMNPTSIMAKGTGVPDFLIRGQLDSTYCSVFRPFTGHVILEKCQTPIRSVELQLVRVETCGCAEGYAKDATEIQNIQIGEGDIPHNIAIPIYMVFPRLFTCPTLITPSFKIEFEVNLVVIFENDYLVTENFPIMLTREL</sequence>
<dbReference type="FunFam" id="2.60.40.640:FF:000024">
    <property type="entry name" value="Down syndrome critical region protein 3"/>
    <property type="match status" value="1"/>
</dbReference>
<dbReference type="InterPro" id="IPR014756">
    <property type="entry name" value="Ig_E-set"/>
</dbReference>
<dbReference type="GO" id="GO:0005768">
    <property type="term" value="C:endosome"/>
    <property type="evidence" value="ECO:0007669"/>
    <property type="project" value="UniProtKB-SubCell"/>
</dbReference>
<comment type="caution">
    <text evidence="7">The sequence shown here is derived from an EMBL/GenBank/DDBJ whole genome shotgun (WGS) entry which is preliminary data.</text>
</comment>
<evidence type="ECO:0000256" key="6">
    <source>
        <dbReference type="ARBA" id="ARBA00093474"/>
    </source>
</evidence>
<dbReference type="OrthoDB" id="10263384at2759"/>
<keyword evidence="8" id="KW-1185">Reference proteome</keyword>
<proteinExistence type="inferred from homology"/>
<evidence type="ECO:0000313" key="8">
    <source>
        <dbReference type="Proteomes" id="UP000801492"/>
    </source>
</evidence>
<dbReference type="GO" id="GO:0006886">
    <property type="term" value="P:intracellular protein transport"/>
    <property type="evidence" value="ECO:0007669"/>
    <property type="project" value="InterPro"/>
</dbReference>
<evidence type="ECO:0000256" key="1">
    <source>
        <dbReference type="ARBA" id="ARBA00004177"/>
    </source>
</evidence>
<dbReference type="InterPro" id="IPR028934">
    <property type="entry name" value="Vps26-related"/>
</dbReference>
<protein>
    <recommendedName>
        <fullName evidence="4">Vacuolar protein sorting-associated protein 26C</fullName>
    </recommendedName>
</protein>
<evidence type="ECO:0000256" key="2">
    <source>
        <dbReference type="ARBA" id="ARBA00009100"/>
    </source>
</evidence>
<comment type="similarity">
    <text evidence="2">Belongs to the VPS26 family.</text>
</comment>
<accession>A0A8K0D6I9</accession>
<evidence type="ECO:0000256" key="4">
    <source>
        <dbReference type="ARBA" id="ARBA00067597"/>
    </source>
</evidence>
<evidence type="ECO:0000256" key="3">
    <source>
        <dbReference type="ARBA" id="ARBA00022753"/>
    </source>
</evidence>
<comment type="subunit">
    <text evidence="6">Component of the commander complex that is essential for endosomal recycling of transmembrane cargos; the commander complex is composed of the CCC subcomplex and the retriever subcomplex. Component of the heterotrimeric retriever complex consisting of VPS26C, VPS29 and VPS35L; within the complex interacts with VPS35L. Interacts with SNX17 (via C-terminus); the interaction is direct and associates SNX17 with the retriever complex. Interacts with SNX31; the interaction is direct.</text>
</comment>
<reference evidence="7" key="1">
    <citation type="submission" date="2019-08" db="EMBL/GenBank/DDBJ databases">
        <title>The genome of the North American firefly Photinus pyralis.</title>
        <authorList>
            <consortium name="Photinus pyralis genome working group"/>
            <person name="Fallon T.R."/>
            <person name="Sander Lower S.E."/>
            <person name="Weng J.-K."/>
        </authorList>
    </citation>
    <scope>NUCLEOTIDE SEQUENCE</scope>
    <source>
        <strain evidence="7">TRF0915ILg1</strain>
        <tissue evidence="7">Whole body</tissue>
    </source>
</reference>
<dbReference type="InterPro" id="IPR014752">
    <property type="entry name" value="Arrestin-like_C"/>
</dbReference>
<dbReference type="Proteomes" id="UP000801492">
    <property type="component" value="Unassembled WGS sequence"/>
</dbReference>
<gene>
    <name evidence="7" type="ORF">ILUMI_05779</name>
</gene>
<dbReference type="SUPFAM" id="SSF81296">
    <property type="entry name" value="E set domains"/>
    <property type="match status" value="1"/>
</dbReference>